<dbReference type="InterPro" id="IPR029063">
    <property type="entry name" value="SAM-dependent_MTases_sf"/>
</dbReference>
<dbReference type="Proteomes" id="UP000000719">
    <property type="component" value="Chromosome"/>
</dbReference>
<dbReference type="SUPFAM" id="SSF53335">
    <property type="entry name" value="S-adenosyl-L-methionine-dependent methyltransferases"/>
    <property type="match status" value="1"/>
</dbReference>
<proteinExistence type="inferred from homology"/>
<keyword evidence="2 6" id="KW-0963">Cytoplasm</keyword>
<feature type="binding site" evidence="6">
    <location>
        <position position="137"/>
    </location>
    <ligand>
        <name>S-adenosyl-L-methionine</name>
        <dbReference type="ChEBI" id="CHEBI:59789"/>
    </ligand>
</feature>
<protein>
    <recommendedName>
        <fullName evidence="6">Ribosomal protein L11 methyltransferase</fullName>
        <shortName evidence="6">L11 Mtase</shortName>
        <ecNumber evidence="6">2.1.1.-</ecNumber>
    </recommendedName>
</protein>
<dbReference type="InterPro" id="IPR004498">
    <property type="entry name" value="Ribosomal_PrmA_MeTrfase"/>
</dbReference>
<dbReference type="RefSeq" id="WP_012636212.1">
    <property type="nucleotide sequence ID" value="NC_011899.1"/>
</dbReference>
<dbReference type="HAMAP" id="MF_00735">
    <property type="entry name" value="Methyltr_PrmA"/>
    <property type="match status" value="1"/>
</dbReference>
<dbReference type="GO" id="GO:0016279">
    <property type="term" value="F:protein-lysine N-methyltransferase activity"/>
    <property type="evidence" value="ECO:0007669"/>
    <property type="project" value="RHEA"/>
</dbReference>
<evidence type="ECO:0000256" key="6">
    <source>
        <dbReference type="HAMAP-Rule" id="MF_00735"/>
    </source>
</evidence>
<keyword evidence="7" id="KW-0687">Ribonucleoprotein</keyword>
<evidence type="ECO:0000256" key="5">
    <source>
        <dbReference type="ARBA" id="ARBA00022691"/>
    </source>
</evidence>
<keyword evidence="4 6" id="KW-0808">Transferase</keyword>
<dbReference type="KEGG" id="hor:Hore_12780"/>
<evidence type="ECO:0000313" key="8">
    <source>
        <dbReference type="Proteomes" id="UP000000719"/>
    </source>
</evidence>
<dbReference type="eggNOG" id="COG2264">
    <property type="taxonomic scope" value="Bacteria"/>
</dbReference>
<gene>
    <name evidence="6" type="primary">prmA</name>
    <name evidence="7" type="ordered locus">Hore_12780</name>
</gene>
<dbReference type="OrthoDB" id="9785995at2"/>
<evidence type="ECO:0000313" key="7">
    <source>
        <dbReference type="EMBL" id="ACL70028.1"/>
    </source>
</evidence>
<dbReference type="AlphaFoldDB" id="B8CXK9"/>
<comment type="catalytic activity">
    <reaction evidence="6">
        <text>L-lysyl-[protein] + 3 S-adenosyl-L-methionine = N(6),N(6),N(6)-trimethyl-L-lysyl-[protein] + 3 S-adenosyl-L-homocysteine + 3 H(+)</text>
        <dbReference type="Rhea" id="RHEA:54192"/>
        <dbReference type="Rhea" id="RHEA-COMP:9752"/>
        <dbReference type="Rhea" id="RHEA-COMP:13826"/>
        <dbReference type="ChEBI" id="CHEBI:15378"/>
        <dbReference type="ChEBI" id="CHEBI:29969"/>
        <dbReference type="ChEBI" id="CHEBI:57856"/>
        <dbReference type="ChEBI" id="CHEBI:59789"/>
        <dbReference type="ChEBI" id="CHEBI:61961"/>
    </reaction>
</comment>
<dbReference type="PANTHER" id="PTHR43648:SF1">
    <property type="entry name" value="ELECTRON TRANSFER FLAVOPROTEIN BETA SUBUNIT LYSINE METHYLTRANSFERASE"/>
    <property type="match status" value="1"/>
</dbReference>
<keyword evidence="5 6" id="KW-0949">S-adenosyl-L-methionine</keyword>
<name>B8CXK9_HALOH</name>
<evidence type="ECO:0000256" key="4">
    <source>
        <dbReference type="ARBA" id="ARBA00022679"/>
    </source>
</evidence>
<dbReference type="GO" id="GO:0005840">
    <property type="term" value="C:ribosome"/>
    <property type="evidence" value="ECO:0007669"/>
    <property type="project" value="UniProtKB-KW"/>
</dbReference>
<keyword evidence="3 6" id="KW-0489">Methyltransferase</keyword>
<dbReference type="EMBL" id="CP001098">
    <property type="protein sequence ID" value="ACL70028.1"/>
    <property type="molecule type" value="Genomic_DNA"/>
</dbReference>
<dbReference type="GO" id="GO:0005737">
    <property type="term" value="C:cytoplasm"/>
    <property type="evidence" value="ECO:0007669"/>
    <property type="project" value="UniProtKB-SubCell"/>
</dbReference>
<reference evidence="7 8" key="1">
    <citation type="journal article" date="2009" name="PLoS ONE">
        <title>Genome analysis of the anaerobic thermohalophilic bacterium Halothermothrix orenii.</title>
        <authorList>
            <person name="Mavromatis K."/>
            <person name="Ivanova N."/>
            <person name="Anderson I."/>
            <person name="Lykidis A."/>
            <person name="Hooper S.D."/>
            <person name="Sun H."/>
            <person name="Kunin V."/>
            <person name="Lapidus A."/>
            <person name="Hugenholtz P."/>
            <person name="Patel B."/>
            <person name="Kyrpides N.C."/>
        </authorList>
    </citation>
    <scope>NUCLEOTIDE SEQUENCE [LARGE SCALE GENOMIC DNA]</scope>
    <source>
        <strain evidence="8">H 168 / OCM 544 / DSM 9562</strain>
    </source>
</reference>
<dbReference type="NCBIfam" id="TIGR00406">
    <property type="entry name" value="prmA"/>
    <property type="match status" value="1"/>
</dbReference>
<evidence type="ECO:0000256" key="2">
    <source>
        <dbReference type="ARBA" id="ARBA00022490"/>
    </source>
</evidence>
<keyword evidence="8" id="KW-1185">Reference proteome</keyword>
<evidence type="ECO:0000256" key="3">
    <source>
        <dbReference type="ARBA" id="ARBA00022603"/>
    </source>
</evidence>
<dbReference type="PANTHER" id="PTHR43648">
    <property type="entry name" value="ELECTRON TRANSFER FLAVOPROTEIN BETA SUBUNIT LYSINE METHYLTRANSFERASE"/>
    <property type="match status" value="1"/>
</dbReference>
<feature type="binding site" evidence="6">
    <location>
        <position position="160"/>
    </location>
    <ligand>
        <name>S-adenosyl-L-methionine</name>
        <dbReference type="ChEBI" id="CHEBI:59789"/>
    </ligand>
</feature>
<dbReference type="Gene3D" id="3.40.50.150">
    <property type="entry name" value="Vaccinia Virus protein VP39"/>
    <property type="match status" value="1"/>
</dbReference>
<feature type="binding site" evidence="6">
    <location>
        <position position="225"/>
    </location>
    <ligand>
        <name>S-adenosyl-L-methionine</name>
        <dbReference type="ChEBI" id="CHEBI:59789"/>
    </ligand>
</feature>
<comment type="subcellular location">
    <subcellularLocation>
        <location evidence="6">Cytoplasm</location>
    </subcellularLocation>
</comment>
<dbReference type="EC" id="2.1.1.-" evidence="6"/>
<dbReference type="STRING" id="373903.Hore_12780"/>
<sequence length="289" mass="32217">MDWKKVTAKVNILAEEAVSNIMIELGARGVELDQSGKTSRVSAYYPDDNNLSDLLNLLRERVINLKDFGFDIGDCEIITDTVKDEDWATSWHKYFKPIPVGDRFIVCPSWENCRDNTRKIIEIDPGMAFGTGNHETTRMCVKLIEKYTSTYNIKNMLDVGCGTGILSIVGAMLDVKEVVGIDRDRAAIKAARENARINGVEDFVNFVLQDASDKVTGNYSLVVANLLPHIIYKVLPNLISVVQNNGFLILSGIIEEETEGIATVLVNSGFNLLEEVKLNEWVSLVARKD</sequence>
<dbReference type="CDD" id="cd02440">
    <property type="entry name" value="AdoMet_MTases"/>
    <property type="match status" value="1"/>
</dbReference>
<comment type="similarity">
    <text evidence="1 6">Belongs to the methyltransferase superfamily. PrmA family.</text>
</comment>
<feature type="binding site" evidence="6">
    <location>
        <position position="182"/>
    </location>
    <ligand>
        <name>S-adenosyl-L-methionine</name>
        <dbReference type="ChEBI" id="CHEBI:59789"/>
    </ligand>
</feature>
<evidence type="ECO:0000256" key="1">
    <source>
        <dbReference type="ARBA" id="ARBA00009741"/>
    </source>
</evidence>
<dbReference type="InterPro" id="IPR050078">
    <property type="entry name" value="Ribosomal_L11_MeTrfase_PrmA"/>
</dbReference>
<dbReference type="HOGENOM" id="CLU_049382_0_1_9"/>
<dbReference type="Pfam" id="PF06325">
    <property type="entry name" value="PrmA"/>
    <property type="match status" value="1"/>
</dbReference>
<keyword evidence="7" id="KW-0689">Ribosomal protein</keyword>
<organism evidence="7 8">
    <name type="scientific">Halothermothrix orenii (strain H 168 / OCM 544 / DSM 9562)</name>
    <dbReference type="NCBI Taxonomy" id="373903"/>
    <lineage>
        <taxon>Bacteria</taxon>
        <taxon>Bacillati</taxon>
        <taxon>Bacillota</taxon>
        <taxon>Clostridia</taxon>
        <taxon>Halanaerobiales</taxon>
        <taxon>Halothermotrichaceae</taxon>
        <taxon>Halothermothrix</taxon>
    </lineage>
</organism>
<dbReference type="PIRSF" id="PIRSF000401">
    <property type="entry name" value="RPL11_MTase"/>
    <property type="match status" value="1"/>
</dbReference>
<comment type="function">
    <text evidence="6">Methylates ribosomal protein L11.</text>
</comment>
<dbReference type="GO" id="GO:0032259">
    <property type="term" value="P:methylation"/>
    <property type="evidence" value="ECO:0007669"/>
    <property type="project" value="UniProtKB-KW"/>
</dbReference>
<accession>B8CXK9</accession>